<keyword evidence="4" id="KW-0560">Oxidoreductase</keyword>
<evidence type="ECO:0000256" key="1">
    <source>
        <dbReference type="ARBA" id="ARBA00001974"/>
    </source>
</evidence>
<dbReference type="Gene3D" id="3.40.50.80">
    <property type="entry name" value="Nucleotide-binding domain of ferredoxin-NADP reductase (FNR) module"/>
    <property type="match status" value="1"/>
</dbReference>
<dbReference type="Proteomes" id="UP001159364">
    <property type="component" value="Linkage Group LG11"/>
</dbReference>
<reference evidence="7 8" key="1">
    <citation type="submission" date="2021-09" db="EMBL/GenBank/DDBJ databases">
        <title>Genomic insights and catalytic innovation underlie evolution of tropane alkaloids biosynthesis.</title>
        <authorList>
            <person name="Wang Y.-J."/>
            <person name="Tian T."/>
            <person name="Huang J.-P."/>
            <person name="Huang S.-X."/>
        </authorList>
    </citation>
    <scope>NUCLEOTIDE SEQUENCE [LARGE SCALE GENOMIC DNA]</scope>
    <source>
        <strain evidence="7">KIB-2018</strain>
        <tissue evidence="7">Leaf</tissue>
    </source>
</reference>
<evidence type="ECO:0000259" key="6">
    <source>
        <dbReference type="PROSITE" id="PS51384"/>
    </source>
</evidence>
<comment type="cofactor">
    <cofactor evidence="1">
        <name>FAD</name>
        <dbReference type="ChEBI" id="CHEBI:57692"/>
    </cofactor>
</comment>
<protein>
    <recommendedName>
        <fullName evidence="5">NADPH--hemoprotein reductase</fullName>
        <ecNumber evidence="5">1.6.2.4</ecNumber>
    </recommendedName>
</protein>
<dbReference type="EMBL" id="JAIWQS010000011">
    <property type="protein sequence ID" value="KAJ8749926.1"/>
    <property type="molecule type" value="Genomic_DNA"/>
</dbReference>
<evidence type="ECO:0000256" key="2">
    <source>
        <dbReference type="ARBA" id="ARBA00022630"/>
    </source>
</evidence>
<dbReference type="InterPro" id="IPR017938">
    <property type="entry name" value="Riboflavin_synthase-like_b-brl"/>
</dbReference>
<dbReference type="AlphaFoldDB" id="A0AAV8SD31"/>
<evidence type="ECO:0000256" key="4">
    <source>
        <dbReference type="ARBA" id="ARBA00023002"/>
    </source>
</evidence>
<dbReference type="InterPro" id="IPR023173">
    <property type="entry name" value="NADPH_Cyt_P450_Rdtase_alpha"/>
</dbReference>
<dbReference type="Pfam" id="PF00667">
    <property type="entry name" value="FAD_binding_1"/>
    <property type="match status" value="1"/>
</dbReference>
<dbReference type="InterPro" id="IPR001709">
    <property type="entry name" value="Flavoprot_Pyr_Nucl_cyt_Rdtase"/>
</dbReference>
<evidence type="ECO:0000256" key="5">
    <source>
        <dbReference type="ARBA" id="ARBA00023797"/>
    </source>
</evidence>
<evidence type="ECO:0000313" key="7">
    <source>
        <dbReference type="EMBL" id="KAJ8749926.1"/>
    </source>
</evidence>
<dbReference type="InterPro" id="IPR039261">
    <property type="entry name" value="FNR_nucleotide-bd"/>
</dbReference>
<dbReference type="SUPFAM" id="SSF52343">
    <property type="entry name" value="Ferredoxin reductase-like, C-terminal NADP-linked domain"/>
    <property type="match status" value="1"/>
</dbReference>
<name>A0AAV8SD31_9ROSI</name>
<dbReference type="PANTHER" id="PTHR19384:SF17">
    <property type="entry name" value="NADPH--CYTOCHROME P450 REDUCTASE"/>
    <property type="match status" value="1"/>
</dbReference>
<dbReference type="Gene3D" id="1.20.990.10">
    <property type="entry name" value="NADPH-cytochrome p450 Reductase, Chain A, domain 3"/>
    <property type="match status" value="1"/>
</dbReference>
<feature type="domain" description="FAD-binding FR-type" evidence="6">
    <location>
        <begin position="16"/>
        <end position="172"/>
    </location>
</feature>
<proteinExistence type="predicted"/>
<dbReference type="GO" id="GO:0005829">
    <property type="term" value="C:cytosol"/>
    <property type="evidence" value="ECO:0007669"/>
    <property type="project" value="TreeGrafter"/>
</dbReference>
<gene>
    <name evidence="7" type="ORF">K2173_013841</name>
</gene>
<keyword evidence="8" id="KW-1185">Reference proteome</keyword>
<keyword evidence="2" id="KW-0285">Flavoprotein</keyword>
<sequence length="232" mass="25261">MILGTTLVFSPPAFPPCTLRTALARYADLLSSPKKSVLMALAAHATDPSEADRLRHLASPAGKDEYSQRVVASQRSLLEVMAEFPSARPPLGVFFAAVAPRLQPRYYSISSSPRMAPSRIHVTCALVLDKMPTGRVHKGVCSTWMKNSVSLEKSLKCSWAPIFVRQSNFKLPTDAKVPIIMIGPGTGLAPFRGFLQERLALKENGVEDPLSCSLAAGIVKWISYMKMSSTTL</sequence>
<dbReference type="EC" id="1.6.2.4" evidence="5"/>
<dbReference type="InterPro" id="IPR017927">
    <property type="entry name" value="FAD-bd_FR_type"/>
</dbReference>
<evidence type="ECO:0000313" key="8">
    <source>
        <dbReference type="Proteomes" id="UP001159364"/>
    </source>
</evidence>
<dbReference type="Gene3D" id="2.40.30.10">
    <property type="entry name" value="Translation factors"/>
    <property type="match status" value="1"/>
</dbReference>
<keyword evidence="3" id="KW-0274">FAD</keyword>
<dbReference type="PANTHER" id="PTHR19384">
    <property type="entry name" value="NITRIC OXIDE SYNTHASE-RELATED"/>
    <property type="match status" value="1"/>
</dbReference>
<accession>A0AAV8SD31</accession>
<dbReference type="GO" id="GO:0010181">
    <property type="term" value="F:FMN binding"/>
    <property type="evidence" value="ECO:0007669"/>
    <property type="project" value="TreeGrafter"/>
</dbReference>
<comment type="caution">
    <text evidence="7">The sequence shown here is derived from an EMBL/GenBank/DDBJ whole genome shotgun (WGS) entry which is preliminary data.</text>
</comment>
<dbReference type="GO" id="GO:0050660">
    <property type="term" value="F:flavin adenine dinucleotide binding"/>
    <property type="evidence" value="ECO:0007669"/>
    <property type="project" value="TreeGrafter"/>
</dbReference>
<dbReference type="GO" id="GO:0003958">
    <property type="term" value="F:NADPH-hemoprotein reductase activity"/>
    <property type="evidence" value="ECO:0007669"/>
    <property type="project" value="UniProtKB-EC"/>
</dbReference>
<evidence type="ECO:0000256" key="3">
    <source>
        <dbReference type="ARBA" id="ARBA00022827"/>
    </source>
</evidence>
<dbReference type="PROSITE" id="PS51384">
    <property type="entry name" value="FAD_FR"/>
    <property type="match status" value="1"/>
</dbReference>
<dbReference type="PRINTS" id="PR00371">
    <property type="entry name" value="FPNCR"/>
</dbReference>
<dbReference type="SUPFAM" id="SSF63380">
    <property type="entry name" value="Riboflavin synthase domain-like"/>
    <property type="match status" value="1"/>
</dbReference>
<dbReference type="InterPro" id="IPR003097">
    <property type="entry name" value="CysJ-like_FAD-binding"/>
</dbReference>
<organism evidence="7 8">
    <name type="scientific">Erythroxylum novogranatense</name>
    <dbReference type="NCBI Taxonomy" id="1862640"/>
    <lineage>
        <taxon>Eukaryota</taxon>
        <taxon>Viridiplantae</taxon>
        <taxon>Streptophyta</taxon>
        <taxon>Embryophyta</taxon>
        <taxon>Tracheophyta</taxon>
        <taxon>Spermatophyta</taxon>
        <taxon>Magnoliopsida</taxon>
        <taxon>eudicotyledons</taxon>
        <taxon>Gunneridae</taxon>
        <taxon>Pentapetalae</taxon>
        <taxon>rosids</taxon>
        <taxon>fabids</taxon>
        <taxon>Malpighiales</taxon>
        <taxon>Erythroxylaceae</taxon>
        <taxon>Erythroxylum</taxon>
    </lineage>
</organism>